<feature type="active site" description="Proton acceptor" evidence="7">
    <location>
        <position position="94"/>
    </location>
</feature>
<dbReference type="NCBIfam" id="TIGR00430">
    <property type="entry name" value="Q_tRNA_tgt"/>
    <property type="match status" value="1"/>
</dbReference>
<protein>
    <recommendedName>
        <fullName evidence="7">Queuine tRNA-ribosyltransferase</fullName>
        <ecNumber evidence="7">2.4.2.29</ecNumber>
    </recommendedName>
    <alternativeName>
        <fullName evidence="7">Guanine insertion enzyme</fullName>
    </alternativeName>
    <alternativeName>
        <fullName evidence="7">tRNA-guanine transglycosylase</fullName>
    </alternativeName>
</protein>
<feature type="binding site" evidence="7">
    <location>
        <begin position="94"/>
        <end position="98"/>
    </location>
    <ligand>
        <name>substrate</name>
    </ligand>
</feature>
<dbReference type="GO" id="GO:0008479">
    <property type="term" value="F:tRNA-guanosine(34) queuine transglycosylase activity"/>
    <property type="evidence" value="ECO:0007669"/>
    <property type="project" value="UniProtKB-UniRule"/>
</dbReference>
<feature type="binding site" evidence="7">
    <location>
        <position position="308"/>
    </location>
    <ligand>
        <name>Zn(2+)</name>
        <dbReference type="ChEBI" id="CHEBI:29105"/>
    </ligand>
</feature>
<evidence type="ECO:0000256" key="3">
    <source>
        <dbReference type="ARBA" id="ARBA00022679"/>
    </source>
</evidence>
<dbReference type="SUPFAM" id="SSF51713">
    <property type="entry name" value="tRNA-guanine transglycosylase"/>
    <property type="match status" value="1"/>
</dbReference>
<keyword evidence="7" id="KW-0862">Zinc</keyword>
<comment type="subunit">
    <text evidence="7">Homodimer. Within each dimer, one monomer is responsible for RNA recognition and catalysis, while the other monomer binds to the replacement base PreQ1.</text>
</comment>
<feature type="binding site" evidence="7">
    <location>
        <position position="193"/>
    </location>
    <ligand>
        <name>substrate</name>
    </ligand>
</feature>
<feature type="binding site" evidence="7">
    <location>
        <position position="339"/>
    </location>
    <ligand>
        <name>Zn(2+)</name>
        <dbReference type="ChEBI" id="CHEBI:29105"/>
    </ligand>
</feature>
<feature type="binding site" evidence="7">
    <location>
        <position position="220"/>
    </location>
    <ligand>
        <name>substrate</name>
    </ligand>
</feature>
<comment type="similarity">
    <text evidence="7">Belongs to the queuine tRNA-ribosyltransferase family.</text>
</comment>
<evidence type="ECO:0000259" key="8">
    <source>
        <dbReference type="Pfam" id="PF01702"/>
    </source>
</evidence>
<dbReference type="InterPro" id="IPR004803">
    <property type="entry name" value="TGT"/>
</dbReference>
<comment type="catalytic activity">
    <reaction evidence="6 7">
        <text>7-aminomethyl-7-carbaguanine + guanosine(34) in tRNA = 7-aminomethyl-7-carbaguanosine(34) in tRNA + guanine</text>
        <dbReference type="Rhea" id="RHEA:24104"/>
        <dbReference type="Rhea" id="RHEA-COMP:10341"/>
        <dbReference type="Rhea" id="RHEA-COMP:10342"/>
        <dbReference type="ChEBI" id="CHEBI:16235"/>
        <dbReference type="ChEBI" id="CHEBI:58703"/>
        <dbReference type="ChEBI" id="CHEBI:74269"/>
        <dbReference type="ChEBI" id="CHEBI:82833"/>
        <dbReference type="EC" id="2.4.2.29"/>
    </reaction>
</comment>
<dbReference type="FunFam" id="3.20.20.105:FF:000001">
    <property type="entry name" value="Queuine tRNA-ribosyltransferase"/>
    <property type="match status" value="1"/>
</dbReference>
<reference evidence="9 10" key="1">
    <citation type="submission" date="2018-01" db="EMBL/GenBank/DDBJ databases">
        <title>Metagenomic assembled genomes from two thermal pools in the Uzon Caldera, Kamchatka, Russia.</title>
        <authorList>
            <person name="Wilkins L."/>
            <person name="Ettinger C."/>
        </authorList>
    </citation>
    <scope>NUCLEOTIDE SEQUENCE [LARGE SCALE GENOMIC DNA]</scope>
    <source>
        <strain evidence="9">ZAV-15</strain>
    </source>
</reference>
<dbReference type="PANTHER" id="PTHR46499:SF1">
    <property type="entry name" value="QUEUINE TRNA-RIBOSYLTRANSFERASE"/>
    <property type="match status" value="1"/>
</dbReference>
<keyword evidence="7" id="KW-0479">Metal-binding</keyword>
<dbReference type="GO" id="GO:0005829">
    <property type="term" value="C:cytosol"/>
    <property type="evidence" value="ECO:0007669"/>
    <property type="project" value="TreeGrafter"/>
</dbReference>
<dbReference type="EC" id="2.4.2.29" evidence="7"/>
<dbReference type="InterPro" id="IPR036511">
    <property type="entry name" value="TGT-like_sf"/>
</dbReference>
<dbReference type="PANTHER" id="PTHR46499">
    <property type="entry name" value="QUEUINE TRNA-RIBOSYLTRANSFERASE"/>
    <property type="match status" value="1"/>
</dbReference>
<proteinExistence type="inferred from homology"/>
<feature type="binding site" evidence="7">
    <location>
        <position position="310"/>
    </location>
    <ligand>
        <name>Zn(2+)</name>
        <dbReference type="ChEBI" id="CHEBI:29105"/>
    </ligand>
</feature>
<organism evidence="9 10">
    <name type="scientific">Caldimicrobium thiodismutans</name>
    <dbReference type="NCBI Taxonomy" id="1653476"/>
    <lineage>
        <taxon>Bacteria</taxon>
        <taxon>Pseudomonadati</taxon>
        <taxon>Thermodesulfobacteriota</taxon>
        <taxon>Thermodesulfobacteria</taxon>
        <taxon>Thermodesulfobacteriales</taxon>
        <taxon>Thermodesulfobacteriaceae</taxon>
        <taxon>Caldimicrobium</taxon>
    </lineage>
</organism>
<comment type="caution">
    <text evidence="9">The sequence shown here is derived from an EMBL/GenBank/DDBJ whole genome shotgun (WGS) entry which is preliminary data.</text>
</comment>
<dbReference type="AlphaFoldDB" id="A0A2N7PJ39"/>
<dbReference type="Proteomes" id="UP000235731">
    <property type="component" value="Unassembled WGS sequence"/>
</dbReference>
<feature type="domain" description="tRNA-guanine(15) transglycosylase-like" evidence="8">
    <location>
        <begin position="15"/>
        <end position="370"/>
    </location>
</feature>
<keyword evidence="4 7" id="KW-0819">tRNA processing</keyword>
<gene>
    <name evidence="7" type="primary">tgt</name>
    <name evidence="9" type="ORF">C0197_04805</name>
</gene>
<comment type="pathway">
    <text evidence="1 7">tRNA modification; tRNA-queuosine biosynthesis.</text>
</comment>
<dbReference type="InterPro" id="IPR002616">
    <property type="entry name" value="tRNA_ribo_trans-like"/>
</dbReference>
<feature type="active site" description="Nucleophile" evidence="7">
    <location>
        <position position="270"/>
    </location>
</feature>
<dbReference type="EMBL" id="PNIE01000065">
    <property type="protein sequence ID" value="PMP62370.1"/>
    <property type="molecule type" value="Genomic_DNA"/>
</dbReference>
<comment type="cofactor">
    <cofactor evidence="7">
        <name>Zn(2+)</name>
        <dbReference type="ChEBI" id="CHEBI:29105"/>
    </cofactor>
    <text evidence="7">Binds 1 zinc ion per subunit.</text>
</comment>
<dbReference type="GO" id="GO:0046872">
    <property type="term" value="F:metal ion binding"/>
    <property type="evidence" value="ECO:0007669"/>
    <property type="project" value="UniProtKB-KW"/>
</dbReference>
<dbReference type="Gene3D" id="3.20.20.105">
    <property type="entry name" value="Queuine tRNA-ribosyltransferase-like"/>
    <property type="match status" value="1"/>
</dbReference>
<evidence type="ECO:0000313" key="9">
    <source>
        <dbReference type="EMBL" id="PMP62370.1"/>
    </source>
</evidence>
<feature type="region of interest" description="RNA binding" evidence="7">
    <location>
        <begin position="251"/>
        <end position="257"/>
    </location>
</feature>
<dbReference type="HAMAP" id="MF_00168">
    <property type="entry name" value="Q_tRNA_Tgt"/>
    <property type="match status" value="1"/>
</dbReference>
<dbReference type="GO" id="GO:0008616">
    <property type="term" value="P:tRNA queuosine(34) biosynthetic process"/>
    <property type="evidence" value="ECO:0007669"/>
    <property type="project" value="UniProtKB-UniRule"/>
</dbReference>
<evidence type="ECO:0000256" key="6">
    <source>
        <dbReference type="ARBA" id="ARBA00050112"/>
    </source>
</evidence>
<keyword evidence="2 7" id="KW-0328">Glycosyltransferase</keyword>
<keyword evidence="5 7" id="KW-0671">Queuosine biosynthesis</keyword>
<feature type="region of interest" description="RNA binding; important for wobble base 34 recognition" evidence="7">
    <location>
        <begin position="275"/>
        <end position="279"/>
    </location>
</feature>
<accession>A0A2N7PJ39</accession>
<comment type="function">
    <text evidence="7">Catalyzes the base-exchange of a guanine (G) residue with the queuine precursor 7-aminomethyl-7-deazaguanine (PreQ1) at position 34 (anticodon wobble position) in tRNAs with GU(N) anticodons (tRNA-Asp, -Asn, -His and -Tyr). Catalysis occurs through a double-displacement mechanism. The nucleophile active site attacks the C1' of nucleotide 34 to detach the guanine base from the RNA, forming a covalent enzyme-RNA intermediate. The proton acceptor active site deprotonates the incoming PreQ1, allowing a nucleophilic attack on the C1' of the ribose to form the product. After dissociation, two additional enzymatic reactions on the tRNA convert PreQ1 to queuine (Q), resulting in the hypermodified nucleoside queuosine (7-(((4,5-cis-dihydroxy-2-cyclopenten-1-yl)amino)methyl)-7-deazaguanosine).</text>
</comment>
<feature type="binding site" evidence="7">
    <location>
        <position position="148"/>
    </location>
    <ligand>
        <name>substrate</name>
    </ligand>
</feature>
<dbReference type="UniPathway" id="UPA00392"/>
<dbReference type="Pfam" id="PF01702">
    <property type="entry name" value="TGT"/>
    <property type="match status" value="1"/>
</dbReference>
<evidence type="ECO:0000256" key="1">
    <source>
        <dbReference type="ARBA" id="ARBA00004691"/>
    </source>
</evidence>
<feature type="binding site" evidence="7">
    <location>
        <position position="313"/>
    </location>
    <ligand>
        <name>Zn(2+)</name>
        <dbReference type="ChEBI" id="CHEBI:29105"/>
    </ligand>
</feature>
<evidence type="ECO:0000256" key="7">
    <source>
        <dbReference type="HAMAP-Rule" id="MF_00168"/>
    </source>
</evidence>
<name>A0A2N7PJ39_9BACT</name>
<keyword evidence="3 7" id="KW-0808">Transferase</keyword>
<dbReference type="NCBIfam" id="TIGR00449">
    <property type="entry name" value="tgt_general"/>
    <property type="match status" value="1"/>
</dbReference>
<sequence>MSMFKFEVLFSDKKTGARIGKIITPRGVVETPVFMPVGTAGSVKALLPEFVASLGYRIILANTYHLLLRPGPEIIKKAGGLHPFMNWRGLILTDSGGFQVYSLSFLRKIKTEGILFKSHLDGQEIFLTPEFSLEIQLKLNSDILMVLDTCIPYPANREETEELTHLTHTWALKSLEFWEKNKKEGKALFGIVQGGMFEDLRKQSARFIANLPFDGYAIGGLSVGEPLELRNKMLEIAVPELPESSPRYLMGVGTPLDLIESVIRGIDMFDCVLPTRNARRGTLFTSQGIISIKNSRYKEDFTPLDPECNCYTCRNYTKAYLRHLFYAKELLIYSLLTLHNLTYYAKIMREIKEAIKTSSLEKLREELFIKFYKSQKEEYDESLGNCY</sequence>
<evidence type="ECO:0000256" key="2">
    <source>
        <dbReference type="ARBA" id="ARBA00022676"/>
    </source>
</evidence>
<evidence type="ECO:0000256" key="5">
    <source>
        <dbReference type="ARBA" id="ARBA00022785"/>
    </source>
</evidence>
<dbReference type="InterPro" id="IPR050076">
    <property type="entry name" value="ArchSynthase1/Queuine_TRR"/>
</dbReference>
<evidence type="ECO:0000313" key="10">
    <source>
        <dbReference type="Proteomes" id="UP000235731"/>
    </source>
</evidence>
<evidence type="ECO:0000256" key="4">
    <source>
        <dbReference type="ARBA" id="ARBA00022694"/>
    </source>
</evidence>